<evidence type="ECO:0000256" key="1">
    <source>
        <dbReference type="SAM" id="MobiDB-lite"/>
    </source>
</evidence>
<feature type="compositionally biased region" description="Polar residues" evidence="1">
    <location>
        <begin position="683"/>
        <end position="705"/>
    </location>
</feature>
<accession>A0A9W6DT66</accession>
<dbReference type="Proteomes" id="UP001143548">
    <property type="component" value="Unassembled WGS sequence"/>
</dbReference>
<evidence type="ECO:0000313" key="4">
    <source>
        <dbReference type="Proteomes" id="UP001143548"/>
    </source>
</evidence>
<dbReference type="PANTHER" id="PTHR33112:SF12">
    <property type="entry name" value="HETEROKARYON INCOMPATIBILITY DOMAIN-CONTAINING PROTEIN"/>
    <property type="match status" value="1"/>
</dbReference>
<feature type="region of interest" description="Disordered" evidence="1">
    <location>
        <begin position="821"/>
        <end position="850"/>
    </location>
</feature>
<name>A0A9W6DT66_9EURO</name>
<comment type="caution">
    <text evidence="3">The sequence shown here is derived from an EMBL/GenBank/DDBJ whole genome shotgun (WGS) entry which is preliminary data.</text>
</comment>
<feature type="region of interest" description="Disordered" evidence="1">
    <location>
        <begin position="674"/>
        <end position="720"/>
    </location>
</feature>
<feature type="domain" description="Heterokaryon incompatibility" evidence="2">
    <location>
        <begin position="254"/>
        <end position="429"/>
    </location>
</feature>
<organism evidence="3 4">
    <name type="scientific">Aspergillus brasiliensis</name>
    <dbReference type="NCBI Taxonomy" id="319629"/>
    <lineage>
        <taxon>Eukaryota</taxon>
        <taxon>Fungi</taxon>
        <taxon>Dikarya</taxon>
        <taxon>Ascomycota</taxon>
        <taxon>Pezizomycotina</taxon>
        <taxon>Eurotiomycetes</taxon>
        <taxon>Eurotiomycetidae</taxon>
        <taxon>Eurotiales</taxon>
        <taxon>Aspergillaceae</taxon>
        <taxon>Aspergillus</taxon>
        <taxon>Aspergillus subgen. Circumdati</taxon>
    </lineage>
</organism>
<dbReference type="PANTHER" id="PTHR33112">
    <property type="entry name" value="DOMAIN PROTEIN, PUTATIVE-RELATED"/>
    <property type="match status" value="1"/>
</dbReference>
<feature type="region of interest" description="Disordered" evidence="1">
    <location>
        <begin position="754"/>
        <end position="783"/>
    </location>
</feature>
<proteinExistence type="predicted"/>
<feature type="compositionally biased region" description="Basic and acidic residues" evidence="1">
    <location>
        <begin position="767"/>
        <end position="783"/>
    </location>
</feature>
<dbReference type="InterPro" id="IPR010730">
    <property type="entry name" value="HET"/>
</dbReference>
<protein>
    <recommendedName>
        <fullName evidence="2">Heterokaryon incompatibility domain-containing protein</fullName>
    </recommendedName>
</protein>
<sequence>MVEECHEPEDAVSTTLVAEGKEEPKTLLCDQCLTLDLRVDKFIIEAGPSLLDISKYTQYYQPRKSKGQFRVKSGRDWEHFSTLQKLSERRQTCPLCDLIYRAISRYGKNIDDATSCSLSWEVHGREPEGSGKGFVNKTRRLKLIWGEISGHQREVYLMLVAPHDPLQPISDASAKYRKGNHFLGRGFEDRKEKQALMKSWIDLCVKDHELCRDNHGTDEEFKDLIKQSYFGVVDVVDMQLKSLPLKSDGSPEPYVALSYVWGQKVQDEPTYTTTRRTVMTHILHGGLETAWERLPQTIQDAILIVSRLGYRYLWIDSLCIVQDSKSSWQLNASAMHLVYGNAQFTICAADGEDSSVGLRAVKPILRTMRPVANAQETMASVSGPEDINEDHSQPMYAECGPGIRLMVSRPLEAVIGDSVWNKRAWTFQERILSRRCLIFAEGRVYWQCRAISISQDIHTDGRSKGLSLDPITSPLRTLQELQSRPLWSYMSYVRMYSGRHLTKQGDSLTAFRGVSWLLERYMSTTFVFGLPASHFDLALLWSLSEVSSRKRPDRSLQPGQQTCTIDNLGNCTCQAAQDHVSGEESPTWAWAGWMGARTEYQTRMLEGCSENVREWLVSHTWIQWHVRDEKGHLQPLWDFVFRGSKQLPYQPPHTMQDGLWEGYPALSSFRSQWRHPRIRDGPSRSSSLTSEHTRASRASNLSQNHHLFGHSYDSDSSESSPHRNGINLRHWWGKLGFLKTPFNAIIAKILQNGSDASSGNSVTSHSASEEASRGRHNPERDPNAREYAYTTNESYANHRTVVQVKASRFSSKYPVWNRRDRTHRGDRAHRSAPRAPMHAAAVSHNQPGTDKYGRLIPDSIPHDDTELAAIIPDSPFGVIRRTVGRKKRSSNPPRFMPILQFCTWRSELYVMARDPGKASATKGLGTGLRWCDIVDTEGDWCGSIVLEEESVAKRQGYLCTFIALSEAKRFTLDECPVWTYYIPKEREESEWDLYYVLLLERNEEHGLWERAGLGKVFQAAFRGNVWAEIKLG</sequence>
<dbReference type="Pfam" id="PF06985">
    <property type="entry name" value="HET"/>
    <property type="match status" value="1"/>
</dbReference>
<dbReference type="AlphaFoldDB" id="A0A9W6DT66"/>
<feature type="compositionally biased region" description="Polar residues" evidence="1">
    <location>
        <begin position="754"/>
        <end position="766"/>
    </location>
</feature>
<gene>
    <name evidence="3" type="ORF">AbraCBS73388_002830</name>
</gene>
<reference evidence="3" key="1">
    <citation type="submission" date="2022-07" db="EMBL/GenBank/DDBJ databases">
        <title>Taxonomy of Aspergillus series Nigri: significant species reduction supported by multi-species coalescent approaches.</title>
        <authorList>
            <person name="Bian C."/>
            <person name="Kusuya Y."/>
            <person name="Sklenar F."/>
            <person name="D'hooge E."/>
            <person name="Yaguchi T."/>
            <person name="Takahashi H."/>
            <person name="Hubka V."/>
        </authorList>
    </citation>
    <scope>NUCLEOTIDE SEQUENCE</scope>
    <source>
        <strain evidence="3">CBS 733.88</strain>
    </source>
</reference>
<evidence type="ECO:0000259" key="2">
    <source>
        <dbReference type="Pfam" id="PF06985"/>
    </source>
</evidence>
<dbReference type="EMBL" id="BROQ01000152">
    <property type="protein sequence ID" value="GKZ26586.1"/>
    <property type="molecule type" value="Genomic_DNA"/>
</dbReference>
<evidence type="ECO:0000313" key="3">
    <source>
        <dbReference type="EMBL" id="GKZ26586.1"/>
    </source>
</evidence>